<accession>A0A8S1ESF9</accession>
<evidence type="ECO:0000313" key="4">
    <source>
        <dbReference type="EMBL" id="CAB3406587.1"/>
    </source>
</evidence>
<proteinExistence type="predicted"/>
<feature type="domain" description="ShKT" evidence="3">
    <location>
        <begin position="119"/>
        <end position="157"/>
    </location>
</feature>
<keyword evidence="5" id="KW-1185">Reference proteome</keyword>
<dbReference type="InterPro" id="IPR003582">
    <property type="entry name" value="ShKT_dom"/>
</dbReference>
<evidence type="ECO:0000256" key="2">
    <source>
        <dbReference type="SAM" id="SignalP"/>
    </source>
</evidence>
<feature type="chain" id="PRO_5035859716" description="ShKT domain-containing protein" evidence="2">
    <location>
        <begin position="17"/>
        <end position="157"/>
    </location>
</feature>
<organism evidence="4 5">
    <name type="scientific">Caenorhabditis bovis</name>
    <dbReference type="NCBI Taxonomy" id="2654633"/>
    <lineage>
        <taxon>Eukaryota</taxon>
        <taxon>Metazoa</taxon>
        <taxon>Ecdysozoa</taxon>
        <taxon>Nematoda</taxon>
        <taxon>Chromadorea</taxon>
        <taxon>Rhabditida</taxon>
        <taxon>Rhabditina</taxon>
        <taxon>Rhabditomorpha</taxon>
        <taxon>Rhabditoidea</taxon>
        <taxon>Rhabditidae</taxon>
        <taxon>Peloderinae</taxon>
        <taxon>Caenorhabditis</taxon>
    </lineage>
</organism>
<dbReference type="OrthoDB" id="5873766at2759"/>
<keyword evidence="2" id="KW-0732">Signal</keyword>
<reference evidence="4 5" key="1">
    <citation type="submission" date="2020-04" db="EMBL/GenBank/DDBJ databases">
        <authorList>
            <person name="Laetsch R D."/>
            <person name="Stevens L."/>
            <person name="Kumar S."/>
            <person name="Blaxter L. M."/>
        </authorList>
    </citation>
    <scope>NUCLEOTIDE SEQUENCE [LARGE SCALE GENOMIC DNA]</scope>
</reference>
<protein>
    <recommendedName>
        <fullName evidence="3">ShKT domain-containing protein</fullName>
    </recommendedName>
</protein>
<dbReference type="EMBL" id="CADEPM010000005">
    <property type="protein sequence ID" value="CAB3406587.1"/>
    <property type="molecule type" value="Genomic_DNA"/>
</dbReference>
<evidence type="ECO:0000313" key="5">
    <source>
        <dbReference type="Proteomes" id="UP000494206"/>
    </source>
</evidence>
<dbReference type="Proteomes" id="UP000494206">
    <property type="component" value="Unassembled WGS sequence"/>
</dbReference>
<name>A0A8S1ESF9_9PELO</name>
<evidence type="ECO:0000259" key="3">
    <source>
        <dbReference type="PROSITE" id="PS51670"/>
    </source>
</evidence>
<sequence length="157" mass="17231">MQQFIVFSSLVILAISQETFKCQNGEVSKIPCKSGFLGRKSCEDTTKTCEGGKFCCSAPLKTTKPPRGASKTTSAATSSPACDGCDVVTRHRCFLSMHSYETNTTISPSSECLKCQNCCADAFPDRCAVWKNKKFCELEWYSNDKRKILCGKTCGLC</sequence>
<evidence type="ECO:0000256" key="1">
    <source>
        <dbReference type="PROSITE-ProRule" id="PRU01005"/>
    </source>
</evidence>
<comment type="caution">
    <text evidence="1">Lacks conserved residue(s) required for the propagation of feature annotation.</text>
</comment>
<dbReference type="PROSITE" id="PS51670">
    <property type="entry name" value="SHKT"/>
    <property type="match status" value="1"/>
</dbReference>
<dbReference type="AlphaFoldDB" id="A0A8S1ESF9"/>
<comment type="caution">
    <text evidence="4">The sequence shown here is derived from an EMBL/GenBank/DDBJ whole genome shotgun (WGS) entry which is preliminary data.</text>
</comment>
<gene>
    <name evidence="4" type="ORF">CBOVIS_LOCUS8642</name>
</gene>
<feature type="signal peptide" evidence="2">
    <location>
        <begin position="1"/>
        <end position="16"/>
    </location>
</feature>